<dbReference type="Pfam" id="PF05517">
    <property type="entry name" value="p25-alpha"/>
    <property type="match status" value="1"/>
</dbReference>
<proteinExistence type="inferred from homology"/>
<dbReference type="SUPFAM" id="SSF47473">
    <property type="entry name" value="EF-hand"/>
    <property type="match status" value="1"/>
</dbReference>
<dbReference type="AlphaFoldDB" id="A0A8X7CSB9"/>
<comment type="caution">
    <text evidence="2">The sequence shown here is derived from an EMBL/GenBank/DDBJ whole genome shotgun (WGS) entry which is preliminary data.</text>
</comment>
<comment type="similarity">
    <text evidence="1">Belongs to the TPPP family.</text>
</comment>
<dbReference type="Proteomes" id="UP000886998">
    <property type="component" value="Unassembled WGS sequence"/>
</dbReference>
<dbReference type="EMBL" id="BMAV01022132">
    <property type="protein sequence ID" value="GFY76760.1"/>
    <property type="molecule type" value="Genomic_DNA"/>
</dbReference>
<organism evidence="2 3">
    <name type="scientific">Trichonephila inaurata madagascariensis</name>
    <dbReference type="NCBI Taxonomy" id="2747483"/>
    <lineage>
        <taxon>Eukaryota</taxon>
        <taxon>Metazoa</taxon>
        <taxon>Ecdysozoa</taxon>
        <taxon>Arthropoda</taxon>
        <taxon>Chelicerata</taxon>
        <taxon>Arachnida</taxon>
        <taxon>Araneae</taxon>
        <taxon>Araneomorphae</taxon>
        <taxon>Entelegynae</taxon>
        <taxon>Araneoidea</taxon>
        <taxon>Nephilidae</taxon>
        <taxon>Trichonephila</taxon>
        <taxon>Trichonephila inaurata</taxon>
    </lineage>
</organism>
<reference evidence="2" key="1">
    <citation type="submission" date="2020-08" db="EMBL/GenBank/DDBJ databases">
        <title>Multicomponent nature underlies the extraordinary mechanical properties of spider dragline silk.</title>
        <authorList>
            <person name="Kono N."/>
            <person name="Nakamura H."/>
            <person name="Mori M."/>
            <person name="Yoshida Y."/>
            <person name="Ohtoshi R."/>
            <person name="Malay A.D."/>
            <person name="Moran D.A.P."/>
            <person name="Tomita M."/>
            <person name="Numata K."/>
            <person name="Arakawa K."/>
        </authorList>
    </citation>
    <scope>NUCLEOTIDE SEQUENCE</scope>
</reference>
<evidence type="ECO:0000313" key="3">
    <source>
        <dbReference type="Proteomes" id="UP000886998"/>
    </source>
</evidence>
<accession>A0A8X7CSB9</accession>
<sequence>MPEKISNDLYHMFLEFCKTDDLSAVQNRMSLLNADKCLEQVGLLDHKNLTLIHTGFCFKAAGGSRFRGLTFIEFKIFVEMVAETRDMPVFDFVNKLKLGYAGIIVDDDDD</sequence>
<dbReference type="InterPro" id="IPR011992">
    <property type="entry name" value="EF-hand-dom_pair"/>
</dbReference>
<evidence type="ECO:0000313" key="2">
    <source>
        <dbReference type="EMBL" id="GFY76760.1"/>
    </source>
</evidence>
<evidence type="ECO:0000256" key="1">
    <source>
        <dbReference type="ARBA" id="ARBA00010994"/>
    </source>
</evidence>
<keyword evidence="3" id="KW-1185">Reference proteome</keyword>
<dbReference type="InterPro" id="IPR008907">
    <property type="entry name" value="TPP/p25"/>
</dbReference>
<dbReference type="OrthoDB" id="6436101at2759"/>
<dbReference type="GO" id="GO:0015631">
    <property type="term" value="F:tubulin binding"/>
    <property type="evidence" value="ECO:0007669"/>
    <property type="project" value="InterPro"/>
</dbReference>
<gene>
    <name evidence="2" type="primary">AVEN_146153_1</name>
    <name evidence="2" type="ORF">TNIN_51581</name>
</gene>
<dbReference type="GO" id="GO:0046785">
    <property type="term" value="P:microtubule polymerization"/>
    <property type="evidence" value="ECO:0007669"/>
    <property type="project" value="InterPro"/>
</dbReference>
<dbReference type="Gene3D" id="1.10.238.10">
    <property type="entry name" value="EF-hand"/>
    <property type="match status" value="1"/>
</dbReference>
<protein>
    <submittedName>
        <fullName evidence="2">Uncharacterized protein</fullName>
    </submittedName>
</protein>
<name>A0A8X7CSB9_9ARAC</name>